<feature type="repeat" description="ANK" evidence="8">
    <location>
        <begin position="1011"/>
        <end position="1043"/>
    </location>
</feature>
<dbReference type="SUPFAM" id="SSF56112">
    <property type="entry name" value="Protein kinase-like (PK-like)"/>
    <property type="match status" value="1"/>
</dbReference>
<dbReference type="InterPro" id="IPR052076">
    <property type="entry name" value="TRP_cation_channel"/>
</dbReference>
<keyword evidence="12" id="KW-1185">Reference proteome</keyword>
<organism evidence="11 12">
    <name type="scientific">Penicillium angulare</name>
    <dbReference type="NCBI Taxonomy" id="116970"/>
    <lineage>
        <taxon>Eukaryota</taxon>
        <taxon>Fungi</taxon>
        <taxon>Dikarya</taxon>
        <taxon>Ascomycota</taxon>
        <taxon>Pezizomycotina</taxon>
        <taxon>Eurotiomycetes</taxon>
        <taxon>Eurotiomycetidae</taxon>
        <taxon>Eurotiales</taxon>
        <taxon>Aspergillaceae</taxon>
        <taxon>Penicillium</taxon>
    </lineage>
</organism>
<keyword evidence="1" id="KW-0813">Transport</keyword>
<dbReference type="GO" id="GO:0004672">
    <property type="term" value="F:protein kinase activity"/>
    <property type="evidence" value="ECO:0007669"/>
    <property type="project" value="InterPro"/>
</dbReference>
<evidence type="ECO:0000256" key="4">
    <source>
        <dbReference type="ARBA" id="ARBA00023043"/>
    </source>
</evidence>
<feature type="region of interest" description="Disordered" evidence="9">
    <location>
        <begin position="1396"/>
        <end position="1422"/>
    </location>
</feature>
<evidence type="ECO:0000256" key="5">
    <source>
        <dbReference type="ARBA" id="ARBA00023065"/>
    </source>
</evidence>
<feature type="repeat" description="ANK" evidence="8">
    <location>
        <begin position="978"/>
        <end position="1010"/>
    </location>
</feature>
<evidence type="ECO:0000256" key="2">
    <source>
        <dbReference type="ARBA" id="ARBA00022606"/>
    </source>
</evidence>
<dbReference type="Pfam" id="PF00069">
    <property type="entry name" value="Pkinase"/>
    <property type="match status" value="1"/>
</dbReference>
<comment type="caution">
    <text evidence="11">The sequence shown here is derived from an EMBL/GenBank/DDBJ whole genome shotgun (WGS) entry which is preliminary data.</text>
</comment>
<evidence type="ECO:0000313" key="12">
    <source>
        <dbReference type="Proteomes" id="UP001149165"/>
    </source>
</evidence>
<evidence type="ECO:0000256" key="1">
    <source>
        <dbReference type="ARBA" id="ARBA00022448"/>
    </source>
</evidence>
<dbReference type="PROSITE" id="PS50297">
    <property type="entry name" value="ANK_REP_REGION"/>
    <property type="match status" value="3"/>
</dbReference>
<dbReference type="InterPro" id="IPR036770">
    <property type="entry name" value="Ankyrin_rpt-contain_sf"/>
</dbReference>
<evidence type="ECO:0000256" key="9">
    <source>
        <dbReference type="SAM" id="MobiDB-lite"/>
    </source>
</evidence>
<dbReference type="GO" id="GO:0005524">
    <property type="term" value="F:ATP binding"/>
    <property type="evidence" value="ECO:0007669"/>
    <property type="project" value="InterPro"/>
</dbReference>
<evidence type="ECO:0000259" key="10">
    <source>
        <dbReference type="PROSITE" id="PS50011"/>
    </source>
</evidence>
<sequence>MSLTTLNEDWVQSNEVLTWTTSISRSRVSTADGLGLSENADSGAMNSLESLLRIVQQLKLKRIRAEEIEELRFVAAGETFSVSQCHYEGKVVAVKRIRLNGEGPNSDRRHFQRRLQSVLREILILCHPPIAHHPNIIGLLGYGWSMQMQRVSPFISLEFATHGSLRDYMKERKRSIKTKLILIGDVAAGLMALHKCGIVHGDLKADNAVVFSSLDRPSMSIAKVSDFGHSILISSASEEKSKYVGTTLYNAPEVANQKNQPIPLEQLHKCDIWAFGLCVWEVLADGEIYFKHSWRTNPVYHPPPSYTSPTSPVDPEPHEDLPIGEENAKTNDNEEDSILGSFDLHHIKTLALEFLNGMRIPGIGFEKGYLRPLLNGTLCNDPTKRMSDLSCTPVIGFWNTNLGASSLQSKLAIYTFSGDIRYSIFSRDNGPYIIWEQQEQLLQDFETVAQKNDPQKNNGSAMFQTMLCYVNVFGTSMNLSKASQFLHAAEEARHLIACILGRRLQNAFSEDHVSVNEYSECLALGFRKIGQYEKSTAISMHDGESVTEFADYSALKDKLLCERTLADVDKDDLERIALTRNGSSQSQSLLEIAIQQGDIDLMDRLLPAFRQKLKEPGKNGHLLVQAARQGRGDIVIQLLQEEVSMTHSIPGSCLLHWLFCLDRNDLLQVQGLLRKGMYQSNHLSAINCATIEKVSLHPQWPFVVHGTPLATAVASGSLAAVETLLSLKADPTAAAFARTDDDDPAPVLTPIHLAISYHFPEMVKMLWYAAFGQKKISMNRGNRSHTLGRFPIACSISLRTNSERFAIHGSRHRQVIQETIGLLPFEAFIQTSPEGKDAITQAIDLEDVEAVELILQRHPTLAGRRLSQPGKDVMFTYPLHFAVQVGSLRDSEESAQIVRLILELNPSAINRPDSSSAKPIHVAGMGTSARMLDTLFEYGATHFELDDRGQTPLFFCSSPRVAKVLLSNGADINHKDQLGFTPVHAAINKGAIELLQELINAGAELKYVADDIGSPLHCAVKKRSLLMVEMLLKAGMDVDVRDANNRTPLLDAMDTGRSDLVSILFESGADPFVMDKNGSSPFHMALSWPNASILIKFQIRTKLDTLSLETKVAALHFAAEKSEPGALKVFLSKAFGPVLRENRPVFIYRRDVEIAVHKAVLASRADLLATLLDYGLKVDPEDDDGNTPLLLACLMGREQPDFDQYSRVNICDTLINNGANIKSKNKRGLNPFSIAQAHMDYHVMSLLLDHAFRLSDLDAKSRMLDSIKDPEKDKQHCQESRELIGDEIIDLQLLKQAAIKEEWHFFMACIGGNFVGKKDLLQILPRKQWSHEVESVDSLDVLRYQCVQGDQEIVRYLQQIAIPGADIEHKVSFGKRNLQTECSECRAGLSDTLWPNKDLPTSSDTGKKSKTTQKNLTKLAKR</sequence>
<dbReference type="InterPro" id="IPR000719">
    <property type="entry name" value="Prot_kinase_dom"/>
</dbReference>
<feature type="region of interest" description="Disordered" evidence="9">
    <location>
        <begin position="304"/>
        <end position="330"/>
    </location>
</feature>
<evidence type="ECO:0000256" key="8">
    <source>
        <dbReference type="PROSITE-ProRule" id="PRU00023"/>
    </source>
</evidence>
<feature type="repeat" description="ANK" evidence="8">
    <location>
        <begin position="1184"/>
        <end position="1226"/>
    </location>
</feature>
<dbReference type="PANTHER" id="PTHR47143:SF1">
    <property type="entry name" value="ION_TRANS DOMAIN-CONTAINING PROTEIN"/>
    <property type="match status" value="1"/>
</dbReference>
<dbReference type="Pfam" id="PF00023">
    <property type="entry name" value="Ank"/>
    <property type="match status" value="1"/>
</dbReference>
<evidence type="ECO:0000256" key="6">
    <source>
        <dbReference type="ARBA" id="ARBA00023180"/>
    </source>
</evidence>
<evidence type="ECO:0000256" key="3">
    <source>
        <dbReference type="ARBA" id="ARBA00022737"/>
    </source>
</evidence>
<proteinExistence type="predicted"/>
<evidence type="ECO:0000313" key="11">
    <source>
        <dbReference type="EMBL" id="KAJ5088075.1"/>
    </source>
</evidence>
<dbReference type="Pfam" id="PF12796">
    <property type="entry name" value="Ank_2"/>
    <property type="match status" value="1"/>
</dbReference>
<dbReference type="Gene3D" id="1.25.40.20">
    <property type="entry name" value="Ankyrin repeat-containing domain"/>
    <property type="match status" value="3"/>
</dbReference>
<keyword evidence="7" id="KW-0407">Ion channel</keyword>
<dbReference type="InterPro" id="IPR002110">
    <property type="entry name" value="Ankyrin_rpt"/>
</dbReference>
<dbReference type="InterPro" id="IPR011009">
    <property type="entry name" value="Kinase-like_dom_sf"/>
</dbReference>
<dbReference type="SMART" id="SM00248">
    <property type="entry name" value="ANK"/>
    <property type="match status" value="12"/>
</dbReference>
<dbReference type="PANTHER" id="PTHR47143">
    <property type="entry name" value="TRANSIENT RECEPTOR POTENTIAL CATION CHANNEL PROTEIN PAINLESS"/>
    <property type="match status" value="1"/>
</dbReference>
<keyword evidence="4 8" id="KW-0040">ANK repeat</keyword>
<dbReference type="PROSITE" id="PS50088">
    <property type="entry name" value="ANK_REPEAT"/>
    <property type="match status" value="4"/>
</dbReference>
<evidence type="ECO:0000256" key="7">
    <source>
        <dbReference type="ARBA" id="ARBA00023303"/>
    </source>
</evidence>
<dbReference type="Proteomes" id="UP001149165">
    <property type="component" value="Unassembled WGS sequence"/>
</dbReference>
<dbReference type="OrthoDB" id="626167at2759"/>
<dbReference type="PROSITE" id="PS50011">
    <property type="entry name" value="PROTEIN_KINASE_DOM"/>
    <property type="match status" value="1"/>
</dbReference>
<dbReference type="EMBL" id="JAPQKH010000007">
    <property type="protein sequence ID" value="KAJ5088075.1"/>
    <property type="molecule type" value="Genomic_DNA"/>
</dbReference>
<name>A0A9W9EUH3_9EURO</name>
<keyword evidence="3" id="KW-0677">Repeat</keyword>
<dbReference type="GO" id="GO:1902495">
    <property type="term" value="C:transmembrane transporter complex"/>
    <property type="evidence" value="ECO:0007669"/>
    <property type="project" value="TreeGrafter"/>
</dbReference>
<reference evidence="11" key="1">
    <citation type="submission" date="2022-11" db="EMBL/GenBank/DDBJ databases">
        <authorList>
            <person name="Petersen C."/>
        </authorList>
    </citation>
    <scope>NUCLEOTIDE SEQUENCE</scope>
    <source>
        <strain evidence="11">IBT 30069</strain>
    </source>
</reference>
<feature type="repeat" description="ANK" evidence="8">
    <location>
        <begin position="1044"/>
        <end position="1076"/>
    </location>
</feature>
<dbReference type="SMART" id="SM00220">
    <property type="entry name" value="S_TKc"/>
    <property type="match status" value="1"/>
</dbReference>
<protein>
    <recommendedName>
        <fullName evidence="10">Protein kinase domain-containing protein</fullName>
    </recommendedName>
</protein>
<feature type="compositionally biased region" description="Basic and acidic residues" evidence="9">
    <location>
        <begin position="315"/>
        <end position="330"/>
    </location>
</feature>
<feature type="domain" description="Protein kinase" evidence="10">
    <location>
        <begin position="68"/>
        <end position="395"/>
    </location>
</feature>
<accession>A0A9W9EUH3</accession>
<reference evidence="11" key="2">
    <citation type="journal article" date="2023" name="IMA Fungus">
        <title>Comparative genomic study of the Penicillium genus elucidates a diverse pangenome and 15 lateral gene transfer events.</title>
        <authorList>
            <person name="Petersen C."/>
            <person name="Sorensen T."/>
            <person name="Nielsen M.R."/>
            <person name="Sondergaard T.E."/>
            <person name="Sorensen J.L."/>
            <person name="Fitzpatrick D.A."/>
            <person name="Frisvad J.C."/>
            <person name="Nielsen K.L."/>
        </authorList>
    </citation>
    <scope>NUCLEOTIDE SEQUENCE</scope>
    <source>
        <strain evidence="11">IBT 30069</strain>
    </source>
</reference>
<dbReference type="GO" id="GO:0034220">
    <property type="term" value="P:monoatomic ion transmembrane transport"/>
    <property type="evidence" value="ECO:0007669"/>
    <property type="project" value="UniProtKB-KW"/>
</dbReference>
<keyword evidence="5" id="KW-0406">Ion transport</keyword>
<gene>
    <name evidence="11" type="ORF">N7456_011691</name>
</gene>
<dbReference type="Gene3D" id="1.10.510.10">
    <property type="entry name" value="Transferase(Phosphotransferase) domain 1"/>
    <property type="match status" value="1"/>
</dbReference>
<dbReference type="SUPFAM" id="SSF48403">
    <property type="entry name" value="Ankyrin repeat"/>
    <property type="match status" value="2"/>
</dbReference>
<keyword evidence="6" id="KW-0325">Glycoprotein</keyword>
<keyword evidence="2" id="KW-0716">Sensory transduction</keyword>
<dbReference type="GO" id="GO:0022857">
    <property type="term" value="F:transmembrane transporter activity"/>
    <property type="evidence" value="ECO:0007669"/>
    <property type="project" value="TreeGrafter"/>
</dbReference>